<dbReference type="NCBIfam" id="NF033530">
    <property type="entry name" value="lasso_PqqD_Strm"/>
    <property type="match status" value="1"/>
</dbReference>
<comment type="caution">
    <text evidence="1">The sequence shown here is derived from an EMBL/GenBank/DDBJ whole genome shotgun (WGS) entry which is preliminary data.</text>
</comment>
<dbReference type="Gene3D" id="1.10.10.1150">
    <property type="entry name" value="Coenzyme PQQ synthesis protein D (PqqD)"/>
    <property type="match status" value="1"/>
</dbReference>
<protein>
    <recommendedName>
        <fullName evidence="3">Coenzyme PQQ synthesis protein D (PqqD)</fullName>
    </recommendedName>
</protein>
<proteinExistence type="predicted"/>
<keyword evidence="2" id="KW-1185">Reference proteome</keyword>
<dbReference type="InterPro" id="IPR008792">
    <property type="entry name" value="PQQD"/>
</dbReference>
<organism evidence="1 2">
    <name type="scientific">Streptomyces rubradiris</name>
    <name type="common">Streptomyces achromogenes subsp. rubradiris</name>
    <dbReference type="NCBI Taxonomy" id="285531"/>
    <lineage>
        <taxon>Bacteria</taxon>
        <taxon>Bacillati</taxon>
        <taxon>Actinomycetota</taxon>
        <taxon>Actinomycetes</taxon>
        <taxon>Kitasatosporales</taxon>
        <taxon>Streptomycetaceae</taxon>
        <taxon>Streptomyces</taxon>
    </lineage>
</organism>
<evidence type="ECO:0000313" key="2">
    <source>
        <dbReference type="Proteomes" id="UP000646738"/>
    </source>
</evidence>
<dbReference type="InterPro" id="IPR027599">
    <property type="entry name" value="PqqD-rel_X"/>
</dbReference>
<gene>
    <name evidence="1" type="ORF">Srubr_21670</name>
</gene>
<dbReference type="Pfam" id="PF05402">
    <property type="entry name" value="PqqD"/>
    <property type="match status" value="1"/>
</dbReference>
<dbReference type="EMBL" id="BNEA01000007">
    <property type="protein sequence ID" value="GHI52321.1"/>
    <property type="molecule type" value="Genomic_DNA"/>
</dbReference>
<accession>A0ABQ3R8Y6</accession>
<name>A0ABQ3R8Y6_STRRR</name>
<dbReference type="Proteomes" id="UP000646738">
    <property type="component" value="Unassembled WGS sequence"/>
</dbReference>
<dbReference type="InterPro" id="IPR041881">
    <property type="entry name" value="PqqD_sf"/>
</dbReference>
<evidence type="ECO:0008006" key="3">
    <source>
        <dbReference type="Google" id="ProtNLM"/>
    </source>
</evidence>
<dbReference type="NCBIfam" id="TIGR04353">
    <property type="entry name" value="PqqD_rel_X"/>
    <property type="match status" value="1"/>
</dbReference>
<evidence type="ECO:0000313" key="1">
    <source>
        <dbReference type="EMBL" id="GHI52321.1"/>
    </source>
</evidence>
<reference evidence="2" key="1">
    <citation type="submission" date="2023-07" db="EMBL/GenBank/DDBJ databases">
        <title>Whole genome shotgun sequence of Streptomyces achromogenes subsp. rubradiris NBRC 14000.</title>
        <authorList>
            <person name="Komaki H."/>
            <person name="Tamura T."/>
        </authorList>
    </citation>
    <scope>NUCLEOTIDE SEQUENCE [LARGE SCALE GENOMIC DNA]</scope>
    <source>
        <strain evidence="2">NBRC 14000</strain>
    </source>
</reference>
<sequence length="96" mass="10526">MTRRARLHPHVTTVATDDGLVLLDERGGRYWQLNATAAAILEHLARGSDPRTTAEHLVSRYGIGREQAESDVDTFLERLRSAGLLDSAPDDGRTTG</sequence>
<dbReference type="RefSeq" id="WP_189990977.1">
    <property type="nucleotide sequence ID" value="NZ_BNCB01000003.1"/>
</dbReference>